<evidence type="ECO:0000313" key="1">
    <source>
        <dbReference type="EMBL" id="EGF93099.1"/>
    </source>
</evidence>
<dbReference type="EMBL" id="GL883077">
    <property type="protein sequence ID" value="EGF93099.1"/>
    <property type="molecule type" value="Genomic_DNA"/>
</dbReference>
<sequence length="181" mass="19613">MGFPSVLKNFNVHGNGESYLGQVAEVTLPKITMIMEGYRGGGMLSEARLDMGVSPMDFEWKPGGLMTPVLRQIGLPTLSGTQLRFSGAYQNDSSGKWDSLEVLVRGRHEEVDMGTAKTGDKNEWSVKTNVAYYRLAVNGVIELEYGLLPPIFVVGGVDRLKEMRDILGIGGGPSFTVGVAL</sequence>
<keyword evidence="2" id="KW-1185">Reference proteome</keyword>
<proteinExistence type="predicted"/>
<dbReference type="OrthoDB" id="3078668at2"/>
<organism evidence="1 2">
    <name type="scientific">Asticcacaulis biprosthecium C19</name>
    <dbReference type="NCBI Taxonomy" id="715226"/>
    <lineage>
        <taxon>Bacteria</taxon>
        <taxon>Pseudomonadati</taxon>
        <taxon>Pseudomonadota</taxon>
        <taxon>Alphaproteobacteria</taxon>
        <taxon>Caulobacterales</taxon>
        <taxon>Caulobacteraceae</taxon>
        <taxon>Asticcacaulis</taxon>
    </lineage>
</organism>
<dbReference type="AlphaFoldDB" id="F4QJB6"/>
<dbReference type="Proteomes" id="UP000006512">
    <property type="component" value="Unassembled WGS sequence"/>
</dbReference>
<evidence type="ECO:0000313" key="2">
    <source>
        <dbReference type="Proteomes" id="UP000006512"/>
    </source>
</evidence>
<dbReference type="InterPro" id="IPR006498">
    <property type="entry name" value="Tail_tube"/>
</dbReference>
<dbReference type="eggNOG" id="COG3498">
    <property type="taxonomic scope" value="Bacteria"/>
</dbReference>
<dbReference type="STRING" id="715226.ABI_15390"/>
<reference evidence="2" key="1">
    <citation type="submission" date="2011-03" db="EMBL/GenBank/DDBJ databases">
        <title>Draft genome sequence of Brevundimonas diminuta.</title>
        <authorList>
            <person name="Brown P.J.B."/>
            <person name="Buechlein A."/>
            <person name="Hemmerich C."/>
            <person name="Brun Y.V."/>
        </authorList>
    </citation>
    <scope>NUCLEOTIDE SEQUENCE [LARGE SCALE GENOMIC DNA]</scope>
    <source>
        <strain evidence="2">C19</strain>
    </source>
</reference>
<name>F4QJB6_9CAUL</name>
<gene>
    <name evidence="1" type="ORF">ABI_15390</name>
</gene>
<dbReference type="Pfam" id="PF04985">
    <property type="entry name" value="Phage_tube"/>
    <property type="match status" value="1"/>
</dbReference>
<dbReference type="HOGENOM" id="CLU_130297_2_1_5"/>
<accession>F4QJB6</accession>
<dbReference type="RefSeq" id="WP_006272288.1">
    <property type="nucleotide sequence ID" value="NZ_GL883077.1"/>
</dbReference>
<protein>
    <submittedName>
        <fullName evidence="1">Phage major tail tube protein</fullName>
    </submittedName>
</protein>
<dbReference type="NCBIfam" id="TIGR01611">
    <property type="entry name" value="tail_tube"/>
    <property type="match status" value="1"/>
</dbReference>